<sequence>MKETAGQSTVGTLDAEQYLSPDEVCALVPGMTRSLLGQLRYLGRGGPKFLKPTPRTVVYRRSDVVAWLESSERSITGPEAS</sequence>
<organism evidence="1 2">
    <name type="scientific">Mycetocola manganoxydans</name>
    <dbReference type="NCBI Taxonomy" id="699879"/>
    <lineage>
        <taxon>Bacteria</taxon>
        <taxon>Bacillati</taxon>
        <taxon>Actinomycetota</taxon>
        <taxon>Actinomycetes</taxon>
        <taxon>Micrococcales</taxon>
        <taxon>Microbacteriaceae</taxon>
        <taxon>Mycetocola</taxon>
    </lineage>
</organism>
<reference evidence="1 2" key="1">
    <citation type="submission" date="2018-10" db="EMBL/GenBank/DDBJ databases">
        <authorList>
            <person name="Li J."/>
        </authorList>
    </citation>
    <scope>NUCLEOTIDE SEQUENCE [LARGE SCALE GENOMIC DNA]</scope>
    <source>
        <strain evidence="1 2">CCTCC AB209002</strain>
    </source>
</reference>
<keyword evidence="2" id="KW-1185">Reference proteome</keyword>
<proteinExistence type="predicted"/>
<name>A0A3L6ZNE4_9MICO</name>
<evidence type="ECO:0000313" key="2">
    <source>
        <dbReference type="Proteomes" id="UP000270299"/>
    </source>
</evidence>
<dbReference type="OrthoDB" id="3267842at2"/>
<evidence type="ECO:0000313" key="1">
    <source>
        <dbReference type="EMBL" id="RLP69403.1"/>
    </source>
</evidence>
<evidence type="ECO:0008006" key="3">
    <source>
        <dbReference type="Google" id="ProtNLM"/>
    </source>
</evidence>
<dbReference type="Proteomes" id="UP000270299">
    <property type="component" value="Unassembled WGS sequence"/>
</dbReference>
<gene>
    <name evidence="1" type="ORF">D9V29_11825</name>
</gene>
<dbReference type="AlphaFoldDB" id="A0A3L6ZNE4"/>
<protein>
    <recommendedName>
        <fullName evidence="3">DNA-binding protein</fullName>
    </recommendedName>
</protein>
<accession>A0A3L6ZNE4</accession>
<comment type="caution">
    <text evidence="1">The sequence shown here is derived from an EMBL/GenBank/DDBJ whole genome shotgun (WGS) entry which is preliminary data.</text>
</comment>
<dbReference type="EMBL" id="RCUV01000013">
    <property type="protein sequence ID" value="RLP69403.1"/>
    <property type="molecule type" value="Genomic_DNA"/>
</dbReference>